<name>A0ABV1CI91_9FIRM</name>
<protein>
    <submittedName>
        <fullName evidence="4">Flavodoxin family protein</fullName>
    </submittedName>
</protein>
<dbReference type="EMBL" id="JBBNFW010000098">
    <property type="protein sequence ID" value="MEQ2411953.1"/>
    <property type="molecule type" value="Genomic_DNA"/>
</dbReference>
<dbReference type="RefSeq" id="WP_144167520.1">
    <property type="nucleotide sequence ID" value="NZ_JBBNFW010000098.1"/>
</dbReference>
<organism evidence="4 5">
    <name type="scientific">Blautia acetigignens</name>
    <dbReference type="NCBI Taxonomy" id="2981783"/>
    <lineage>
        <taxon>Bacteria</taxon>
        <taxon>Bacillati</taxon>
        <taxon>Bacillota</taxon>
        <taxon>Clostridia</taxon>
        <taxon>Lachnospirales</taxon>
        <taxon>Lachnospiraceae</taxon>
        <taxon>Blautia</taxon>
    </lineage>
</organism>
<comment type="caution">
    <text evidence="4">The sequence shown here is derived from an EMBL/GenBank/DDBJ whole genome shotgun (WGS) entry which is preliminary data.</text>
</comment>
<evidence type="ECO:0000256" key="1">
    <source>
        <dbReference type="ARBA" id="ARBA00022630"/>
    </source>
</evidence>
<feature type="domain" description="NADPH-dependent FMN reductase-like" evidence="3">
    <location>
        <begin position="5"/>
        <end position="141"/>
    </location>
</feature>
<keyword evidence="5" id="KW-1185">Reference proteome</keyword>
<dbReference type="PANTHER" id="PTHR43278:SF4">
    <property type="entry name" value="NAD(P)H-DEPENDENT FMN-CONTAINING OXIDOREDUCTASE YWQN-RELATED"/>
    <property type="match status" value="1"/>
</dbReference>
<accession>A0ABV1CI91</accession>
<keyword evidence="1" id="KW-0285">Flavoprotein</keyword>
<proteinExistence type="predicted"/>
<evidence type="ECO:0000313" key="4">
    <source>
        <dbReference type="EMBL" id="MEQ2411953.1"/>
    </source>
</evidence>
<dbReference type="PANTHER" id="PTHR43278">
    <property type="entry name" value="NAD(P)H-DEPENDENT FMN-CONTAINING OXIDOREDUCTASE YWQN-RELATED"/>
    <property type="match status" value="1"/>
</dbReference>
<sequence>MNMKKVLVINGSRNYVSKGYKIISKIQKGLDSNKFEMVLFDPNKLQLEFCRGCKNCFNTGKCPLDLKDSGKLLKDSMIEADFIIFLSPVYAHNVSGDIKNIIDRLSYWLHLFPLLGKPGIIVTTTDTNGHKPVEEYLEHTVCLWGIDIILKENFYNTYSQQNIESRIEKIVNVINQMNFSKMPHFTSYQEAAFQNYKFAFSLNKETEEHRYWEENGLFCADSMEELYKLRIMQKKAEAIEKV</sequence>
<dbReference type="InterPro" id="IPR051796">
    <property type="entry name" value="ISF_SsuE-like"/>
</dbReference>
<dbReference type="Pfam" id="PF03358">
    <property type="entry name" value="FMN_red"/>
    <property type="match status" value="1"/>
</dbReference>
<dbReference type="InterPro" id="IPR005025">
    <property type="entry name" value="FMN_Rdtase-like_dom"/>
</dbReference>
<reference evidence="4 5" key="1">
    <citation type="submission" date="2024-04" db="EMBL/GenBank/DDBJ databases">
        <title>Human intestinal bacterial collection.</title>
        <authorList>
            <person name="Pauvert C."/>
            <person name="Hitch T.C.A."/>
            <person name="Clavel T."/>
        </authorList>
    </citation>
    <scope>NUCLEOTIDE SEQUENCE [LARGE SCALE GENOMIC DNA]</scope>
    <source>
        <strain evidence="4 5">CLA-AA-H161</strain>
    </source>
</reference>
<gene>
    <name evidence="4" type="ORF">AAAX94_02705</name>
</gene>
<dbReference type="SUPFAM" id="SSF52218">
    <property type="entry name" value="Flavoproteins"/>
    <property type="match status" value="1"/>
</dbReference>
<keyword evidence="2" id="KW-0288">FMN</keyword>
<dbReference type="Proteomes" id="UP001470752">
    <property type="component" value="Unassembled WGS sequence"/>
</dbReference>
<evidence type="ECO:0000313" key="5">
    <source>
        <dbReference type="Proteomes" id="UP001470752"/>
    </source>
</evidence>
<dbReference type="Gene3D" id="3.40.50.360">
    <property type="match status" value="1"/>
</dbReference>
<evidence type="ECO:0000259" key="3">
    <source>
        <dbReference type="Pfam" id="PF03358"/>
    </source>
</evidence>
<evidence type="ECO:0000256" key="2">
    <source>
        <dbReference type="ARBA" id="ARBA00022643"/>
    </source>
</evidence>
<dbReference type="InterPro" id="IPR029039">
    <property type="entry name" value="Flavoprotein-like_sf"/>
</dbReference>